<evidence type="ECO:0000313" key="2">
    <source>
        <dbReference type="EMBL" id="ERN05710.1"/>
    </source>
</evidence>
<evidence type="ECO:0000256" key="1">
    <source>
        <dbReference type="SAM" id="MobiDB-lite"/>
    </source>
</evidence>
<evidence type="ECO:0000313" key="3">
    <source>
        <dbReference type="Proteomes" id="UP000017836"/>
    </source>
</evidence>
<name>W1PF84_AMBTC</name>
<accession>W1PF84</accession>
<protein>
    <submittedName>
        <fullName evidence="2">Uncharacterized protein</fullName>
    </submittedName>
</protein>
<feature type="region of interest" description="Disordered" evidence="1">
    <location>
        <begin position="1"/>
        <end position="22"/>
    </location>
</feature>
<reference evidence="3" key="1">
    <citation type="journal article" date="2013" name="Science">
        <title>The Amborella genome and the evolution of flowering plants.</title>
        <authorList>
            <consortium name="Amborella Genome Project"/>
        </authorList>
    </citation>
    <scope>NUCLEOTIDE SEQUENCE [LARGE SCALE GENOMIC DNA]</scope>
</reference>
<sequence>MKVREDERGRIGTHESPRGRARVKAWEDKVCVKALKDVRASKHGRTGTSQSAGGWVRIKAGEDKVRIKAREDKCSSSIGG</sequence>
<keyword evidence="3" id="KW-1185">Reference proteome</keyword>
<dbReference type="AlphaFoldDB" id="W1PF84"/>
<gene>
    <name evidence="2" type="ORF">AMTR_s00006p00237030</name>
</gene>
<dbReference type="Gramene" id="ERN05710">
    <property type="protein sequence ID" value="ERN05710"/>
    <property type="gene ID" value="AMTR_s00006p00237030"/>
</dbReference>
<dbReference type="Proteomes" id="UP000017836">
    <property type="component" value="Unassembled WGS sequence"/>
</dbReference>
<dbReference type="EMBL" id="KI393980">
    <property type="protein sequence ID" value="ERN05710.1"/>
    <property type="molecule type" value="Genomic_DNA"/>
</dbReference>
<organism evidence="2 3">
    <name type="scientific">Amborella trichopoda</name>
    <dbReference type="NCBI Taxonomy" id="13333"/>
    <lineage>
        <taxon>Eukaryota</taxon>
        <taxon>Viridiplantae</taxon>
        <taxon>Streptophyta</taxon>
        <taxon>Embryophyta</taxon>
        <taxon>Tracheophyta</taxon>
        <taxon>Spermatophyta</taxon>
        <taxon>Magnoliopsida</taxon>
        <taxon>Amborellales</taxon>
        <taxon>Amborellaceae</taxon>
        <taxon>Amborella</taxon>
    </lineage>
</organism>
<proteinExistence type="predicted"/>
<dbReference type="HOGENOM" id="CLU_2592925_0_0_1"/>